<name>A0A3B6SC61_WHEAT</name>
<proteinExistence type="predicted"/>
<dbReference type="Gramene" id="TraesMAC7B03G04105340.1">
    <property type="protein sequence ID" value="TraesMAC7B03G04105340.1.CDS1"/>
    <property type="gene ID" value="TraesMAC7B03G04105340"/>
</dbReference>
<reference evidence="1" key="2">
    <citation type="submission" date="2018-10" db="UniProtKB">
        <authorList>
            <consortium name="EnsemblPlants"/>
        </authorList>
    </citation>
    <scope>IDENTIFICATION</scope>
</reference>
<dbReference type="AlphaFoldDB" id="A0A3B6SC61"/>
<dbReference type="Gramene" id="TraesCAD_scaffold_011690_01G000100.1">
    <property type="protein sequence ID" value="TraesCAD_scaffold_011690_01G000100.1"/>
    <property type="gene ID" value="TraesCAD_scaffold_011690_01G000100"/>
</dbReference>
<keyword evidence="2" id="KW-1185">Reference proteome</keyword>
<dbReference type="Gramene" id="TraesJUL7B03G04148380.1">
    <property type="protein sequence ID" value="TraesJUL7B03G04148380.1.CDS1"/>
    <property type="gene ID" value="TraesJUL7B03G04148380"/>
</dbReference>
<dbReference type="Gramene" id="TraesARI5B03G02905220.1">
    <property type="protein sequence ID" value="TraesARI5B03G02905220.1.CDS1"/>
    <property type="gene ID" value="TraesARI5B03G02905220"/>
</dbReference>
<dbReference type="EnsemblPlants" id="TraesCS7B02G153300.1">
    <property type="protein sequence ID" value="TraesCS7B02G153300.1.cds1"/>
    <property type="gene ID" value="TraesCS7B02G153300"/>
</dbReference>
<dbReference type="Gramene" id="TraesSTA7B03G04106280.1">
    <property type="protein sequence ID" value="TraesSTA7B03G04106280.1.CDS1"/>
    <property type="gene ID" value="TraesSTA7B03G04106280"/>
</dbReference>
<dbReference type="Gramene" id="TraesSYM5B03G02891370.1">
    <property type="protein sequence ID" value="TraesSYM5B03G02891370.1.CDS1"/>
    <property type="gene ID" value="TraesSYM5B03G02891370"/>
</dbReference>
<dbReference type="Proteomes" id="UP000019116">
    <property type="component" value="Chromosome 7B"/>
</dbReference>
<dbReference type="PANTHER" id="PTHR45125:SF24">
    <property type="entry name" value="GENOME ASSEMBLY, CHROMOSOME: II"/>
    <property type="match status" value="1"/>
</dbReference>
<dbReference type="PANTHER" id="PTHR45125">
    <property type="entry name" value="F21J9.4-RELATED"/>
    <property type="match status" value="1"/>
</dbReference>
<evidence type="ECO:0000313" key="1">
    <source>
        <dbReference type="EnsemblPlants" id="TraesCS7B02G153300.1.cds1"/>
    </source>
</evidence>
<sequence>MQDQIGLDLDGFPLDHEFPEDYDLEEDDELDINGEPLFEDELANQVAEVKPKRKSKRTKAYMPADDKLLCECWRDVGQDPKVGAEQKASTFWIRVHHEFHERKKFAPYQMHSTRGWLSISKRWRVI</sequence>
<reference evidence="1" key="1">
    <citation type="submission" date="2018-08" db="EMBL/GenBank/DDBJ databases">
        <authorList>
            <person name="Rossello M."/>
        </authorList>
    </citation>
    <scope>NUCLEOTIDE SEQUENCE [LARGE SCALE GENOMIC DNA]</scope>
    <source>
        <strain evidence="1">cv. Chinese Spring</strain>
    </source>
</reference>
<dbReference type="Gramene" id="TraesLAC7B03G04061630.1">
    <property type="protein sequence ID" value="TraesLAC7B03G04061630.1.CDS1"/>
    <property type="gene ID" value="TraesLAC7B03G04061630"/>
</dbReference>
<dbReference type="Gramene" id="TraesCLE_scaffold_007551_01G000100.1">
    <property type="protein sequence ID" value="TraesCLE_scaffold_007551_01G000100.1"/>
    <property type="gene ID" value="TraesCLE_scaffold_007551_01G000100"/>
</dbReference>
<evidence type="ECO:0000313" key="2">
    <source>
        <dbReference type="Proteomes" id="UP000019116"/>
    </source>
</evidence>
<evidence type="ECO:0008006" key="3">
    <source>
        <dbReference type="Google" id="ProtNLM"/>
    </source>
</evidence>
<accession>A0A3B6SC61</accession>
<dbReference type="Gramene" id="TraesWEE_scaffold_013635_01G000100.1">
    <property type="protein sequence ID" value="TraesWEE_scaffold_013635_01G000100.1"/>
    <property type="gene ID" value="TraesWEE_scaffold_013635_01G000100"/>
</dbReference>
<dbReference type="Gramene" id="TraesRN7B0100412100.1">
    <property type="protein sequence ID" value="TraesRN7B0100412100.1"/>
    <property type="gene ID" value="TraesRN7B0100412100"/>
</dbReference>
<dbReference type="Gramene" id="TraesCS7B03G0417200.1">
    <property type="protein sequence ID" value="TraesCS7B03G0417200.1.CDS1"/>
    <property type="gene ID" value="TraesCS7B03G0417200"/>
</dbReference>
<dbReference type="Gramene" id="TraesJAG7B03G04093120.1">
    <property type="protein sequence ID" value="TraesJAG7B03G04093120.1.CDS1"/>
    <property type="gene ID" value="TraesJAG7B03G04093120"/>
</dbReference>
<dbReference type="Gramene" id="TraesROB_scaffold_005988_01G000200.1">
    <property type="protein sequence ID" value="TraesROB_scaffold_005988_01G000200.1"/>
    <property type="gene ID" value="TraesROB_scaffold_005988_01G000200"/>
</dbReference>
<dbReference type="Gramene" id="TraesLDM7B03G04113850.1">
    <property type="protein sequence ID" value="TraesLDM7B03G04113850.1.CDS1"/>
    <property type="gene ID" value="TraesLDM7B03G04113850"/>
</dbReference>
<dbReference type="OrthoDB" id="128686at2759"/>
<protein>
    <recommendedName>
        <fullName evidence="3">No apical meristem-associated C-terminal domain-containing protein</fullName>
    </recommendedName>
</protein>
<dbReference type="Gramene" id="TraesCS7B02G153300.1">
    <property type="protein sequence ID" value="TraesCS7B02G153300.1.cds1"/>
    <property type="gene ID" value="TraesCS7B02G153300"/>
</dbReference>
<organism evidence="1">
    <name type="scientific">Triticum aestivum</name>
    <name type="common">Wheat</name>
    <dbReference type="NCBI Taxonomy" id="4565"/>
    <lineage>
        <taxon>Eukaryota</taxon>
        <taxon>Viridiplantae</taxon>
        <taxon>Streptophyta</taxon>
        <taxon>Embryophyta</taxon>
        <taxon>Tracheophyta</taxon>
        <taxon>Spermatophyta</taxon>
        <taxon>Magnoliopsida</taxon>
        <taxon>Liliopsida</taxon>
        <taxon>Poales</taxon>
        <taxon>Poaceae</taxon>
        <taxon>BOP clade</taxon>
        <taxon>Pooideae</taxon>
        <taxon>Triticodae</taxon>
        <taxon>Triticeae</taxon>
        <taxon>Triticinae</taxon>
        <taxon>Triticum</taxon>
    </lineage>
</organism>
<dbReference type="Gramene" id="TraesNOR7B03G04155570.1">
    <property type="protein sequence ID" value="TraesNOR7B03G04155570.1.CDS1"/>
    <property type="gene ID" value="TraesNOR7B03G04155570"/>
</dbReference>